<keyword evidence="19" id="KW-1185">Reference proteome</keyword>
<feature type="binding site" evidence="14 15">
    <location>
        <position position="30"/>
    </location>
    <ligand>
        <name>a divalent metal cation</name>
        <dbReference type="ChEBI" id="CHEBI:60240"/>
    </ligand>
</feature>
<dbReference type="InterPro" id="IPR001352">
    <property type="entry name" value="RNase_HII/HIII"/>
</dbReference>
<evidence type="ECO:0000256" key="15">
    <source>
        <dbReference type="PROSITE-ProRule" id="PRU01319"/>
    </source>
</evidence>
<reference evidence="18 19" key="1">
    <citation type="submission" date="2015-06" db="EMBL/GenBank/DDBJ databases">
        <title>Genome sequence of the organohalide-respiring Dehalogenimonas alkenigignens type strain (IP3-3T).</title>
        <authorList>
            <person name="Key T.A."/>
            <person name="Richmond D.P."/>
            <person name="Bowman K.S."/>
            <person name="Cho Y.-J."/>
            <person name="Chun J."/>
            <person name="da Costa M.S."/>
            <person name="Rainey F.A."/>
            <person name="Moe W.M."/>
        </authorList>
    </citation>
    <scope>NUCLEOTIDE SEQUENCE [LARGE SCALE GENOMIC DNA]</scope>
    <source>
        <strain evidence="18 19">IP3-3</strain>
    </source>
</reference>
<dbReference type="STRING" id="1217799.DEALK_15530"/>
<comment type="cofactor">
    <cofactor evidence="14 15">
        <name>Mn(2+)</name>
        <dbReference type="ChEBI" id="CHEBI:29035"/>
    </cofactor>
    <cofactor evidence="14 15">
        <name>Mg(2+)</name>
        <dbReference type="ChEBI" id="CHEBI:18420"/>
    </cofactor>
    <text evidence="14 15">Manganese or magnesium. Binds 1 divalent metal ion per monomer in the absence of substrate. May bind a second metal ion after substrate binding.</text>
</comment>
<dbReference type="PROSITE" id="PS51975">
    <property type="entry name" value="RNASE_H_2"/>
    <property type="match status" value="1"/>
</dbReference>
<feature type="binding site" evidence="14 15">
    <location>
        <position position="124"/>
    </location>
    <ligand>
        <name>a divalent metal cation</name>
        <dbReference type="ChEBI" id="CHEBI:60240"/>
    </ligand>
</feature>
<protein>
    <recommendedName>
        <fullName evidence="7 14">Ribonuclease HII</fullName>
        <shortName evidence="14">RNase HII</shortName>
        <ecNumber evidence="6 14">3.1.26.4</ecNumber>
    </recommendedName>
</protein>
<dbReference type="GO" id="GO:0005737">
    <property type="term" value="C:cytoplasm"/>
    <property type="evidence" value="ECO:0007669"/>
    <property type="project" value="UniProtKB-SubCell"/>
</dbReference>
<gene>
    <name evidence="14" type="primary">rnhB</name>
    <name evidence="18" type="ORF">DEALK_15530</name>
</gene>
<evidence type="ECO:0000256" key="14">
    <source>
        <dbReference type="HAMAP-Rule" id="MF_00052"/>
    </source>
</evidence>
<dbReference type="AlphaFoldDB" id="A0A0W0GJK1"/>
<dbReference type="GO" id="GO:0043137">
    <property type="term" value="P:DNA replication, removal of RNA primer"/>
    <property type="evidence" value="ECO:0007669"/>
    <property type="project" value="TreeGrafter"/>
</dbReference>
<comment type="subcellular location">
    <subcellularLocation>
        <location evidence="4 14">Cytoplasm</location>
    </subcellularLocation>
</comment>
<comment type="similarity">
    <text evidence="5 14 16">Belongs to the RNase HII family.</text>
</comment>
<dbReference type="InterPro" id="IPR024567">
    <property type="entry name" value="RNase_HII/HIII_dom"/>
</dbReference>
<sequence>MKTGSDRYPEFREENLFRAQGISLIAGVDEAGRGCLAGPVVAGAVILAKRRRCGWLKDVRDSKLLPPEAREELFKAIVTDSLSFGAGIVSHCYIDARGIVSATRLAMKLAVESLSVPPQALLIDFLTLPEIACPQKGIVDGDAKCVSIACASIVAKVTRDRLMTRLDRRFGDYGFLRHKGYGTADHFERLDALGPCSIHRRSFAPVSDLRRLL</sequence>
<dbReference type="Gene3D" id="3.30.420.10">
    <property type="entry name" value="Ribonuclease H-like superfamily/Ribonuclease H"/>
    <property type="match status" value="1"/>
</dbReference>
<evidence type="ECO:0000256" key="4">
    <source>
        <dbReference type="ARBA" id="ARBA00004496"/>
    </source>
</evidence>
<dbReference type="RefSeq" id="WP_058439649.1">
    <property type="nucleotide sequence ID" value="NZ_KQ758903.1"/>
</dbReference>
<dbReference type="PATRIC" id="fig|1217799.6.peg.1602"/>
<organism evidence="18 19">
    <name type="scientific">Dehalogenimonas alkenigignens</name>
    <dbReference type="NCBI Taxonomy" id="1217799"/>
    <lineage>
        <taxon>Bacteria</taxon>
        <taxon>Bacillati</taxon>
        <taxon>Chloroflexota</taxon>
        <taxon>Dehalococcoidia</taxon>
        <taxon>Dehalococcoidales</taxon>
        <taxon>Dehalococcoidaceae</taxon>
        <taxon>Dehalogenimonas</taxon>
    </lineage>
</organism>
<evidence type="ECO:0000256" key="11">
    <source>
        <dbReference type="ARBA" id="ARBA00022759"/>
    </source>
</evidence>
<evidence type="ECO:0000256" key="6">
    <source>
        <dbReference type="ARBA" id="ARBA00012180"/>
    </source>
</evidence>
<dbReference type="CDD" id="cd07182">
    <property type="entry name" value="RNase_HII_bacteria_HII_like"/>
    <property type="match status" value="1"/>
</dbReference>
<dbReference type="EMBL" id="LFDV01000002">
    <property type="protein sequence ID" value="KTB48706.1"/>
    <property type="molecule type" value="Genomic_DNA"/>
</dbReference>
<keyword evidence="9 14" id="KW-0540">Nuclease</keyword>
<keyword evidence="12 14" id="KW-0378">Hydrolase</keyword>
<evidence type="ECO:0000256" key="3">
    <source>
        <dbReference type="ARBA" id="ARBA00004065"/>
    </source>
</evidence>
<comment type="function">
    <text evidence="3 14 16">Endonuclease that specifically degrades the RNA of RNA-DNA hybrids.</text>
</comment>
<dbReference type="GO" id="GO:0003723">
    <property type="term" value="F:RNA binding"/>
    <property type="evidence" value="ECO:0007669"/>
    <property type="project" value="UniProtKB-UniRule"/>
</dbReference>
<comment type="cofactor">
    <cofactor evidence="2">
        <name>Mg(2+)</name>
        <dbReference type="ChEBI" id="CHEBI:18420"/>
    </cofactor>
</comment>
<feature type="domain" description="RNase H type-2" evidence="17">
    <location>
        <begin position="23"/>
        <end position="213"/>
    </location>
</feature>
<keyword evidence="10 14" id="KW-0479">Metal-binding</keyword>
<dbReference type="PANTHER" id="PTHR10954:SF18">
    <property type="entry name" value="RIBONUCLEASE HII"/>
    <property type="match status" value="1"/>
</dbReference>
<evidence type="ECO:0000256" key="13">
    <source>
        <dbReference type="ARBA" id="ARBA00023211"/>
    </source>
</evidence>
<comment type="catalytic activity">
    <reaction evidence="1 14 15 16">
        <text>Endonucleolytic cleavage to 5'-phosphomonoester.</text>
        <dbReference type="EC" id="3.1.26.4"/>
    </reaction>
</comment>
<name>A0A0W0GJK1_9CHLR</name>
<accession>A0A0W0GJK1</accession>
<evidence type="ECO:0000256" key="9">
    <source>
        <dbReference type="ARBA" id="ARBA00022722"/>
    </source>
</evidence>
<dbReference type="InterPro" id="IPR036397">
    <property type="entry name" value="RNaseH_sf"/>
</dbReference>
<evidence type="ECO:0000256" key="16">
    <source>
        <dbReference type="RuleBase" id="RU003515"/>
    </source>
</evidence>
<evidence type="ECO:0000256" key="7">
    <source>
        <dbReference type="ARBA" id="ARBA00019179"/>
    </source>
</evidence>
<dbReference type="GO" id="GO:0006298">
    <property type="term" value="P:mismatch repair"/>
    <property type="evidence" value="ECO:0007669"/>
    <property type="project" value="TreeGrafter"/>
</dbReference>
<dbReference type="Proteomes" id="UP000053947">
    <property type="component" value="Unassembled WGS sequence"/>
</dbReference>
<dbReference type="GO" id="GO:0032299">
    <property type="term" value="C:ribonuclease H2 complex"/>
    <property type="evidence" value="ECO:0007669"/>
    <property type="project" value="TreeGrafter"/>
</dbReference>
<keyword evidence="13 14" id="KW-0464">Manganese</keyword>
<evidence type="ECO:0000256" key="10">
    <source>
        <dbReference type="ARBA" id="ARBA00022723"/>
    </source>
</evidence>
<dbReference type="OrthoDB" id="9803420at2"/>
<dbReference type="SUPFAM" id="SSF53098">
    <property type="entry name" value="Ribonuclease H-like"/>
    <property type="match status" value="1"/>
</dbReference>
<dbReference type="InterPro" id="IPR012337">
    <property type="entry name" value="RNaseH-like_sf"/>
</dbReference>
<evidence type="ECO:0000256" key="2">
    <source>
        <dbReference type="ARBA" id="ARBA00001946"/>
    </source>
</evidence>
<comment type="caution">
    <text evidence="18">The sequence shown here is derived from an EMBL/GenBank/DDBJ whole genome shotgun (WGS) entry which is preliminary data.</text>
</comment>
<dbReference type="GO" id="GO:0030145">
    <property type="term" value="F:manganese ion binding"/>
    <property type="evidence" value="ECO:0007669"/>
    <property type="project" value="UniProtKB-UniRule"/>
</dbReference>
<dbReference type="HAMAP" id="MF_00052_B">
    <property type="entry name" value="RNase_HII_B"/>
    <property type="match status" value="1"/>
</dbReference>
<evidence type="ECO:0000256" key="1">
    <source>
        <dbReference type="ARBA" id="ARBA00000077"/>
    </source>
</evidence>
<dbReference type="NCBIfam" id="NF000595">
    <property type="entry name" value="PRK00015.1-3"/>
    <property type="match status" value="1"/>
</dbReference>
<dbReference type="Pfam" id="PF01351">
    <property type="entry name" value="RNase_HII"/>
    <property type="match status" value="1"/>
</dbReference>
<evidence type="ECO:0000313" key="19">
    <source>
        <dbReference type="Proteomes" id="UP000053947"/>
    </source>
</evidence>
<keyword evidence="8 14" id="KW-0963">Cytoplasm</keyword>
<keyword evidence="11 14" id="KW-0255">Endonuclease</keyword>
<proteinExistence type="inferred from homology"/>
<evidence type="ECO:0000256" key="5">
    <source>
        <dbReference type="ARBA" id="ARBA00007383"/>
    </source>
</evidence>
<evidence type="ECO:0000313" key="18">
    <source>
        <dbReference type="EMBL" id="KTB48706.1"/>
    </source>
</evidence>
<dbReference type="EC" id="3.1.26.4" evidence="6 14"/>
<evidence type="ECO:0000256" key="12">
    <source>
        <dbReference type="ARBA" id="ARBA00022801"/>
    </source>
</evidence>
<feature type="binding site" evidence="14 15">
    <location>
        <position position="29"/>
    </location>
    <ligand>
        <name>a divalent metal cation</name>
        <dbReference type="ChEBI" id="CHEBI:60240"/>
    </ligand>
</feature>
<dbReference type="GO" id="GO:0004523">
    <property type="term" value="F:RNA-DNA hybrid ribonuclease activity"/>
    <property type="evidence" value="ECO:0007669"/>
    <property type="project" value="UniProtKB-UniRule"/>
</dbReference>
<evidence type="ECO:0000256" key="8">
    <source>
        <dbReference type="ARBA" id="ARBA00022490"/>
    </source>
</evidence>
<dbReference type="PANTHER" id="PTHR10954">
    <property type="entry name" value="RIBONUCLEASE H2 SUBUNIT A"/>
    <property type="match status" value="1"/>
</dbReference>
<evidence type="ECO:0000259" key="17">
    <source>
        <dbReference type="PROSITE" id="PS51975"/>
    </source>
</evidence>
<dbReference type="InterPro" id="IPR022898">
    <property type="entry name" value="RNase_HII"/>
</dbReference>